<name>A0A397VEB5_9GLOM</name>
<comment type="caution">
    <text evidence="2">The sequence shown here is derived from an EMBL/GenBank/DDBJ whole genome shotgun (WGS) entry which is preliminary data.</text>
</comment>
<proteinExistence type="predicted"/>
<evidence type="ECO:0008006" key="4">
    <source>
        <dbReference type="Google" id="ProtNLM"/>
    </source>
</evidence>
<reference evidence="2 3" key="1">
    <citation type="submission" date="2018-06" db="EMBL/GenBank/DDBJ databases">
        <title>Comparative genomics reveals the genomic features of Rhizophagus irregularis, R. cerebriforme, R. diaphanum and Gigaspora rosea, and their symbiotic lifestyle signature.</title>
        <authorList>
            <person name="Morin E."/>
            <person name="San Clemente H."/>
            <person name="Chen E.C.H."/>
            <person name="De La Providencia I."/>
            <person name="Hainaut M."/>
            <person name="Kuo A."/>
            <person name="Kohler A."/>
            <person name="Murat C."/>
            <person name="Tang N."/>
            <person name="Roy S."/>
            <person name="Loubradou J."/>
            <person name="Henrissat B."/>
            <person name="Grigoriev I.V."/>
            <person name="Corradi N."/>
            <person name="Roux C."/>
            <person name="Martin F.M."/>
        </authorList>
    </citation>
    <scope>NUCLEOTIDE SEQUENCE [LARGE SCALE GENOMIC DNA]</scope>
    <source>
        <strain evidence="2 3">DAOM 194757</strain>
    </source>
</reference>
<feature type="region of interest" description="Disordered" evidence="1">
    <location>
        <begin position="222"/>
        <end position="257"/>
    </location>
</feature>
<evidence type="ECO:0000256" key="1">
    <source>
        <dbReference type="SAM" id="MobiDB-lite"/>
    </source>
</evidence>
<dbReference type="Proteomes" id="UP000266673">
    <property type="component" value="Unassembled WGS sequence"/>
</dbReference>
<protein>
    <recommendedName>
        <fullName evidence="4">MATH domain-containing protein</fullName>
    </recommendedName>
</protein>
<dbReference type="OrthoDB" id="2475623at2759"/>
<gene>
    <name evidence="2" type="ORF">C2G38_2181211</name>
</gene>
<dbReference type="AlphaFoldDB" id="A0A397VEB5"/>
<evidence type="ECO:0000313" key="2">
    <source>
        <dbReference type="EMBL" id="RIB19667.1"/>
    </source>
</evidence>
<dbReference type="EMBL" id="QKWP01000460">
    <property type="protein sequence ID" value="RIB19667.1"/>
    <property type="molecule type" value="Genomic_DNA"/>
</dbReference>
<accession>A0A397VEB5</accession>
<sequence>MPCYAKTIVRIKYVQKGENESNGFGSIWAIGTYPVGHEDYEFEMTLFIPTDLTKRDLDTQAIFEKNEFYSVGGKIVLGKYNNSIRLKMTVSSDKVPESNKCPLKVSLVGIAQEVPNEINDDENAVFDMAGNDYIGQESVVFVVGHMEIIDDNLFVYAKDINNIDIVNKKTILGENGLQTSLTKANSAWSKLLIQNNLHSSKCMRIDNADEVKDTVVDEVDSRKDDYGGYESQSEGNVFMDNKGKKRSNHNYKKGKIYATRSIAHKSSKLSYSNNDEEE</sequence>
<feature type="compositionally biased region" description="Basic residues" evidence="1">
    <location>
        <begin position="243"/>
        <end position="255"/>
    </location>
</feature>
<keyword evidence="3" id="KW-1185">Reference proteome</keyword>
<organism evidence="2 3">
    <name type="scientific">Gigaspora rosea</name>
    <dbReference type="NCBI Taxonomy" id="44941"/>
    <lineage>
        <taxon>Eukaryota</taxon>
        <taxon>Fungi</taxon>
        <taxon>Fungi incertae sedis</taxon>
        <taxon>Mucoromycota</taxon>
        <taxon>Glomeromycotina</taxon>
        <taxon>Glomeromycetes</taxon>
        <taxon>Diversisporales</taxon>
        <taxon>Gigasporaceae</taxon>
        <taxon>Gigaspora</taxon>
    </lineage>
</organism>
<evidence type="ECO:0000313" key="3">
    <source>
        <dbReference type="Proteomes" id="UP000266673"/>
    </source>
</evidence>